<dbReference type="Pfam" id="PF13472">
    <property type="entry name" value="Lipase_GDSL_2"/>
    <property type="match status" value="1"/>
</dbReference>
<proteinExistence type="inferred from homology"/>
<evidence type="ECO:0000256" key="5">
    <source>
        <dbReference type="ARBA" id="ARBA00022989"/>
    </source>
</evidence>
<evidence type="ECO:0000256" key="2">
    <source>
        <dbReference type="ARBA" id="ARBA00008974"/>
    </source>
</evidence>
<evidence type="ECO:0000256" key="6">
    <source>
        <dbReference type="ARBA" id="ARBA00023136"/>
    </source>
</evidence>
<feature type="transmembrane region" description="Helical" evidence="8">
    <location>
        <begin position="238"/>
        <end position="257"/>
    </location>
</feature>
<evidence type="ECO:0000256" key="4">
    <source>
        <dbReference type="ARBA" id="ARBA00022692"/>
    </source>
</evidence>
<dbReference type="Gene3D" id="3.40.50.1110">
    <property type="entry name" value="SGNH hydrolase"/>
    <property type="match status" value="1"/>
</dbReference>
<reference evidence="11 12" key="1">
    <citation type="submission" date="2019-12" db="EMBL/GenBank/DDBJ databases">
        <title>A genome sequence resource for the geographically widespread anthracnose pathogen Colletotrichum asianum.</title>
        <authorList>
            <person name="Meng Y."/>
        </authorList>
    </citation>
    <scope>NUCLEOTIDE SEQUENCE [LARGE SCALE GENOMIC DNA]</scope>
    <source>
        <strain evidence="11 12">ICMP 18580</strain>
    </source>
</reference>
<dbReference type="Gene3D" id="1.10.4160.10">
    <property type="entry name" value="Hydantoin permease"/>
    <property type="match status" value="1"/>
</dbReference>
<comment type="subcellular location">
    <subcellularLocation>
        <location evidence="1">Membrane</location>
        <topology evidence="1">Multi-pass membrane protein</topology>
    </subcellularLocation>
</comment>
<dbReference type="Proteomes" id="UP000434172">
    <property type="component" value="Unassembled WGS sequence"/>
</dbReference>
<feature type="compositionally biased region" description="Basic and acidic residues" evidence="7">
    <location>
        <begin position="1026"/>
        <end position="1038"/>
    </location>
</feature>
<keyword evidence="12" id="KW-1185">Reference proteome</keyword>
<keyword evidence="6 8" id="KW-0472">Membrane</keyword>
<evidence type="ECO:0000256" key="9">
    <source>
        <dbReference type="SAM" id="SignalP"/>
    </source>
</evidence>
<feature type="transmembrane region" description="Helical" evidence="8">
    <location>
        <begin position="269"/>
        <end position="295"/>
    </location>
</feature>
<protein>
    <submittedName>
        <fullName evidence="11">Purine-cytosine permease fcy22</fullName>
    </submittedName>
</protein>
<keyword evidence="9" id="KW-0732">Signal</keyword>
<feature type="compositionally biased region" description="Low complexity" evidence="7">
    <location>
        <begin position="1085"/>
        <end position="1096"/>
    </location>
</feature>
<feature type="transmembrane region" description="Helical" evidence="8">
    <location>
        <begin position="97"/>
        <end position="119"/>
    </location>
</feature>
<name>A0A8H3WCJ8_9PEZI</name>
<feature type="transmembrane region" description="Helical" evidence="8">
    <location>
        <begin position="365"/>
        <end position="389"/>
    </location>
</feature>
<dbReference type="InterPro" id="IPR036514">
    <property type="entry name" value="SGNH_hydro_sf"/>
</dbReference>
<feature type="compositionally biased region" description="Polar residues" evidence="7">
    <location>
        <begin position="1067"/>
        <end position="1077"/>
    </location>
</feature>
<feature type="transmembrane region" description="Helical" evidence="8">
    <location>
        <begin position="530"/>
        <end position="549"/>
    </location>
</feature>
<feature type="transmembrane region" description="Helical" evidence="8">
    <location>
        <begin position="208"/>
        <end position="231"/>
    </location>
</feature>
<feature type="transmembrane region" description="Helical" evidence="8">
    <location>
        <begin position="131"/>
        <end position="149"/>
    </location>
</feature>
<evidence type="ECO:0000256" key="8">
    <source>
        <dbReference type="SAM" id="Phobius"/>
    </source>
</evidence>
<dbReference type="EMBL" id="WOWK01000053">
    <property type="protein sequence ID" value="KAF0323352.1"/>
    <property type="molecule type" value="Genomic_DNA"/>
</dbReference>
<dbReference type="InterPro" id="IPR013830">
    <property type="entry name" value="SGNH_hydro"/>
</dbReference>
<feature type="compositionally biased region" description="Polar residues" evidence="7">
    <location>
        <begin position="1007"/>
        <end position="1018"/>
    </location>
</feature>
<feature type="transmembrane region" description="Helical" evidence="8">
    <location>
        <begin position="472"/>
        <end position="495"/>
    </location>
</feature>
<feature type="compositionally biased region" description="Low complexity" evidence="7">
    <location>
        <begin position="964"/>
        <end position="983"/>
    </location>
</feature>
<dbReference type="PANTHER" id="PTHR31806">
    <property type="entry name" value="PURINE-CYTOSINE PERMEASE FCY2-RELATED"/>
    <property type="match status" value="1"/>
</dbReference>
<evidence type="ECO:0000259" key="10">
    <source>
        <dbReference type="Pfam" id="PF13472"/>
    </source>
</evidence>
<dbReference type="PANTHER" id="PTHR31806:SF5">
    <property type="entry name" value="PURINE-CYTOSINE PERMEASE FCY21"/>
    <property type="match status" value="1"/>
</dbReference>
<feature type="compositionally biased region" description="Polar residues" evidence="7">
    <location>
        <begin position="1039"/>
        <end position="1059"/>
    </location>
</feature>
<feature type="signal peptide" evidence="9">
    <location>
        <begin position="1"/>
        <end position="25"/>
    </location>
</feature>
<feature type="compositionally biased region" description="Low complexity" evidence="7">
    <location>
        <begin position="930"/>
        <end position="939"/>
    </location>
</feature>
<feature type="region of interest" description="Disordered" evidence="7">
    <location>
        <begin position="895"/>
        <end position="1096"/>
    </location>
</feature>
<gene>
    <name evidence="11" type="ORF">GQ607_009470</name>
</gene>
<feature type="transmembrane region" description="Helical" evidence="8">
    <location>
        <begin position="507"/>
        <end position="523"/>
    </location>
</feature>
<keyword evidence="4 8" id="KW-0812">Transmembrane</keyword>
<accession>A0A8H3WCJ8</accession>
<feature type="transmembrane region" description="Helical" evidence="8">
    <location>
        <begin position="401"/>
        <end position="423"/>
    </location>
</feature>
<organism evidence="11 12">
    <name type="scientific">Colletotrichum asianum</name>
    <dbReference type="NCBI Taxonomy" id="702518"/>
    <lineage>
        <taxon>Eukaryota</taxon>
        <taxon>Fungi</taxon>
        <taxon>Dikarya</taxon>
        <taxon>Ascomycota</taxon>
        <taxon>Pezizomycotina</taxon>
        <taxon>Sordariomycetes</taxon>
        <taxon>Hypocreomycetidae</taxon>
        <taxon>Glomerellales</taxon>
        <taxon>Glomerellaceae</taxon>
        <taxon>Colletotrichum</taxon>
        <taxon>Colletotrichum gloeosporioides species complex</taxon>
    </lineage>
</organism>
<feature type="region of interest" description="Disordered" evidence="7">
    <location>
        <begin position="38"/>
        <end position="64"/>
    </location>
</feature>
<feature type="non-terminal residue" evidence="11">
    <location>
        <position position="1"/>
    </location>
</feature>
<dbReference type="GO" id="GO:0005886">
    <property type="term" value="C:plasma membrane"/>
    <property type="evidence" value="ECO:0007669"/>
    <property type="project" value="TreeGrafter"/>
</dbReference>
<evidence type="ECO:0000256" key="7">
    <source>
        <dbReference type="SAM" id="MobiDB-lite"/>
    </source>
</evidence>
<comment type="caution">
    <text evidence="11">The sequence shown here is derived from an EMBL/GenBank/DDBJ whole genome shotgun (WGS) entry which is preliminary data.</text>
</comment>
<feature type="compositionally biased region" description="Basic residues" evidence="7">
    <location>
        <begin position="802"/>
        <end position="812"/>
    </location>
</feature>
<evidence type="ECO:0000256" key="3">
    <source>
        <dbReference type="ARBA" id="ARBA00022448"/>
    </source>
</evidence>
<dbReference type="GO" id="GO:0022857">
    <property type="term" value="F:transmembrane transporter activity"/>
    <property type="evidence" value="ECO:0007669"/>
    <property type="project" value="InterPro"/>
</dbReference>
<keyword evidence="5 8" id="KW-1133">Transmembrane helix</keyword>
<feature type="transmembrane region" description="Helical" evidence="8">
    <location>
        <begin position="429"/>
        <end position="451"/>
    </location>
</feature>
<dbReference type="CDD" id="cd01833">
    <property type="entry name" value="XynB_like"/>
    <property type="match status" value="1"/>
</dbReference>
<dbReference type="InterPro" id="IPR008775">
    <property type="entry name" value="Phytyl_CoA_dOase-like"/>
</dbReference>
<dbReference type="Gene3D" id="2.60.120.620">
    <property type="entry name" value="q2cbj1_9rhob like domain"/>
    <property type="match status" value="1"/>
</dbReference>
<evidence type="ECO:0000256" key="1">
    <source>
        <dbReference type="ARBA" id="ARBA00004141"/>
    </source>
</evidence>
<evidence type="ECO:0000313" key="12">
    <source>
        <dbReference type="Proteomes" id="UP000434172"/>
    </source>
</evidence>
<feature type="domain" description="SGNH hydrolase-type esterase" evidence="10">
    <location>
        <begin position="554"/>
        <end position="735"/>
    </location>
</feature>
<sequence>VARGEHCPDLFVLLFLCCCADLRFSGPSNNMANDLETQHAQPAHDDKQATEVSGAEQPPAAAGHKAKGFLRTVLTAGRVEEGGIEPIPIEARTATKYFNAFTIWCSINTNILAITFGMLGPVSFGLSLRDSALVILFFNLLSTLAPAYLSTLGPKTGMRQMIQARFCFGYYLVSVPVILNLATLTGFCVIICVIGGQCLSAVSEGDLSTAVGIVLIGVAALLISFCGFNVLHFYEGYAWMPALVAIIIAVGCGGNQLKAQATPEPATAAGVLSFGGVIASYMIPWACIASDLTTYFDPTPRLSSHRIFAYSFLGLVVPTILLMTLGAAIGGAMGNIPAWQTGFDNTLVGGVLGAMLAPAGGFGKFILVVLAFTLLANISGTMYAITLNFQTLIPAFRIPRYIFSIIVTAIIIPIAIKAAGDFFLSLENFIALIGYWSASFVSIVVAEHFVFRKANAKAYDADIWDVPARLPWGAAAISSAVLSFGLVVPCISQVWFTGPIAVTTGDIGFEVAFFLSALLYVPLRRHTEMLPFKLLSVIALAASAVAQKIKIMPLGDSITEITCWRAYVWDMLVKENLADKVQFVGSMTNNPQNCRAQSGSFDLHHEGHSGWLSINIANQYLQGWLASSKPDIVQYMLGTNDVAQGRTTNDIIASYTKMVGLMRASNPRMKILVDLLIPLSFNGGGITTLNQQIPGWAAQQNSTDSPIMLADCSTKAGYTDSMNRDGVHPNDQGDQFIARQVGTLLVKYVKDLLAERSASADYYQRVILASPHSPNIMNSQQPPVVHVPPPLSQPAGEEGPPVKKKRGPKPKPKPYVAPKPVLRHERRYTIEKKREVLMFLEHHRVKNRPGQPIRLRGGEERLEGEYRRPTLDEASEWFKIPYGSIHNWYKNKDTIFDPSLKGRRTRRKRDASGQLVDRNQPDAPPPPPQSQSEGETPPQAESSTQSQTHQHDEPANRPDPSSIQPGPFTTTQQPPTQQLGGPSTEPPKLPTMSILSPRTALPDARPSNATVAEQQAQRPTAGAENPSRREEDQREELRPSSTSPAAGVDSASNETSTAPRTAEEQRANTVEPTTTKAPSEDVQDAATPLTRTTPPAVGAAAGAVSLQGLLAAQPREPAWGWSFVDIHNQTADADLLLFRLLIASARLSLISLIHIDTPNSTFTPGLDFSKQSDSNLAQKVEADVARAHEVITEKLPLLSQLNALVSVTFGDRVPVFLDARGPEAKLLDACPDEPDTKITIKPEYIAQFYEGKLEPRYGLFKDAFFHEAAMPKGNVPVAIKFADLLTPKPPVPPKKVVPGAFARLPEPTEDIEQVKRDVKEFGYGLVKNALTPEQVAILKKATQEQAAGERKAGVSAADGGPNAPNQRIWTLVNKGEEFLDLLNHPLIDEIVPWFLGEHALIHSYSANIARPGNVPMQLHTDQVAIQPPVRDMAFGLNIMWYFEDITEKNGGTRVFPASHLGQIAPDDLFTVDGTIAAEGPAGTALVFDSRLWHATGPNREEAGERPVILMFFMRSFIRQQENNFLSLRKDVEAKLSDRIKRMLGFYTTGALGGLEGEVREGIFVTRKDDCVGTVRAPHEG</sequence>
<keyword evidence="3" id="KW-0813">Transport</keyword>
<dbReference type="SUPFAM" id="SSF51197">
    <property type="entry name" value="Clavaminate synthase-like"/>
    <property type="match status" value="1"/>
</dbReference>
<comment type="similarity">
    <text evidence="2">Belongs to the purine-cytosine permease (2.A.39) family.</text>
</comment>
<feature type="transmembrane region" description="Helical" evidence="8">
    <location>
        <begin position="307"/>
        <end position="329"/>
    </location>
</feature>
<dbReference type="OrthoDB" id="445007at2759"/>
<dbReference type="SUPFAM" id="SSF52266">
    <property type="entry name" value="SGNH hydrolase"/>
    <property type="match status" value="1"/>
</dbReference>
<feature type="transmembrane region" description="Helical" evidence="8">
    <location>
        <begin position="170"/>
        <end position="196"/>
    </location>
</feature>
<dbReference type="InterPro" id="IPR026030">
    <property type="entry name" value="Pur-cyt_permease_Fcy2/21/22"/>
</dbReference>
<evidence type="ECO:0000313" key="11">
    <source>
        <dbReference type="EMBL" id="KAF0323352.1"/>
    </source>
</evidence>
<dbReference type="InterPro" id="IPR001248">
    <property type="entry name" value="Pur-cyt_permease"/>
</dbReference>
<dbReference type="Pfam" id="PF02133">
    <property type="entry name" value="Transp_cyt_pur"/>
    <property type="match status" value="1"/>
</dbReference>
<feature type="region of interest" description="Disordered" evidence="7">
    <location>
        <begin position="777"/>
        <end position="817"/>
    </location>
</feature>
<feature type="chain" id="PRO_5034386124" evidence="9">
    <location>
        <begin position="26"/>
        <end position="1580"/>
    </location>
</feature>
<dbReference type="Pfam" id="PF05721">
    <property type="entry name" value="PhyH"/>
    <property type="match status" value="1"/>
</dbReference>